<evidence type="ECO:0000313" key="4">
    <source>
        <dbReference type="Proteomes" id="UP000199271"/>
    </source>
</evidence>
<dbReference type="RefSeq" id="WP_013231540.1">
    <property type="nucleotide sequence ID" value="NZ_BPKT01000001.1"/>
</dbReference>
<reference evidence="2 4" key="1">
    <citation type="submission" date="2015-12" db="EMBL/GenBank/DDBJ databases">
        <authorList>
            <person name="Andreevskaya M."/>
        </authorList>
    </citation>
    <scope>NUCLEOTIDE SEQUENCE [LARGE SCALE GENOMIC DNA]</scope>
    <source>
        <strain evidence="2 4">C122c</strain>
    </source>
</reference>
<dbReference type="EMBL" id="FBSY01000002">
    <property type="protein sequence ID" value="CUW05566.1"/>
    <property type="molecule type" value="Genomic_DNA"/>
</dbReference>
<keyword evidence="1" id="KW-0812">Transmembrane</keyword>
<evidence type="ECO:0000313" key="2">
    <source>
        <dbReference type="EMBL" id="CUW05566.1"/>
    </source>
</evidence>
<dbReference type="Proteomes" id="UP000199271">
    <property type="component" value="Unassembled WGS sequence"/>
</dbReference>
<proteinExistence type="predicted"/>
<keyword evidence="4" id="KW-1185">Reference proteome</keyword>
<protein>
    <submittedName>
        <fullName evidence="2">YfaA</fullName>
    </submittedName>
    <submittedName>
        <fullName evidence="3">YpmS family protein</fullName>
    </submittedName>
</protein>
<evidence type="ECO:0000313" key="5">
    <source>
        <dbReference type="Proteomes" id="UP000752647"/>
    </source>
</evidence>
<dbReference type="EMBL" id="JAHBFI010000010">
    <property type="protein sequence ID" value="MBZ5962498.1"/>
    <property type="molecule type" value="Genomic_DNA"/>
</dbReference>
<dbReference type="OMA" id="GMYVKAD"/>
<dbReference type="Proteomes" id="UP000752647">
    <property type="component" value="Unassembled WGS sequence"/>
</dbReference>
<organism evidence="3 5">
    <name type="scientific">Leuconostoc gasicomitatum</name>
    <dbReference type="NCBI Taxonomy" id="115778"/>
    <lineage>
        <taxon>Bacteria</taxon>
        <taxon>Bacillati</taxon>
        <taxon>Bacillota</taxon>
        <taxon>Bacilli</taxon>
        <taxon>Lactobacillales</taxon>
        <taxon>Lactobacillaceae</taxon>
        <taxon>Leuconostoc</taxon>
        <taxon>Leuconostoc gelidum group</taxon>
    </lineage>
</organism>
<dbReference type="Pfam" id="PF09911">
    <property type="entry name" value="DUF2140"/>
    <property type="match status" value="1"/>
</dbReference>
<dbReference type="InterPro" id="IPR018672">
    <property type="entry name" value="DUF2140"/>
</dbReference>
<gene>
    <name evidence="2" type="ORF">C122C_1193</name>
    <name evidence="3" type="ORF">KIJ12_04925</name>
</gene>
<reference evidence="3" key="2">
    <citation type="submission" date="2021-05" db="EMBL/GenBank/DDBJ databases">
        <title>Pangenome of Leuconostoc gelidum warrants species status for Leuconostoc gelidum subsp. gasicomitatum.</title>
        <authorList>
            <person name="Johansson P."/>
            <person name="Sade E."/>
            <person name="Hultman J."/>
            <person name="Auvinen P."/>
            <person name="Bjorkroth J."/>
        </authorList>
    </citation>
    <scope>NUCLEOTIDE SEQUENCE</scope>
    <source>
        <strain evidence="3">A.21.4</strain>
    </source>
</reference>
<evidence type="ECO:0000313" key="3">
    <source>
        <dbReference type="EMBL" id="MBZ5962498.1"/>
    </source>
</evidence>
<name>A0A9Q3SXP8_9LACO</name>
<accession>A0A9Q3SXP8</accession>
<evidence type="ECO:0000256" key="1">
    <source>
        <dbReference type="SAM" id="Phobius"/>
    </source>
</evidence>
<dbReference type="AlphaFoldDB" id="A0A9Q3SXP8"/>
<comment type="caution">
    <text evidence="3">The sequence shown here is derived from an EMBL/GenBank/DDBJ whole genome shotgun (WGS) entry which is preliminary data.</text>
</comment>
<keyword evidence="1" id="KW-0472">Membrane</keyword>
<feature type="transmembrane region" description="Helical" evidence="1">
    <location>
        <begin position="21"/>
        <end position="42"/>
    </location>
</feature>
<dbReference type="GeneID" id="34300689"/>
<sequence>MVDKTLKRPQFLKRKQSPWFWSFWSLLGIILLTGIFLFHIAAQPAAMTDHRSKIATSDATFDVSLNKKQVNALVAYYLSDYHANGYSFRVENNIMMYGSAKFLGENFKFGMMLRPEITKNGNVILTAQKLAIGNLPLPISAVLQYVKTSYDAPKFVEINPKKKQIFIDMTQLPVTQGMSFRAKVIDMKSDSFIFEGGLANGKK</sequence>
<keyword evidence="1" id="KW-1133">Transmembrane helix</keyword>